<protein>
    <submittedName>
        <fullName evidence="1">Uncharacterized protein</fullName>
    </submittedName>
</protein>
<name>A0A1R3JI25_9ROSI</name>
<evidence type="ECO:0000313" key="2">
    <source>
        <dbReference type="Proteomes" id="UP000187203"/>
    </source>
</evidence>
<dbReference type="EMBL" id="AWUE01016011">
    <property type="protein sequence ID" value="OMO94528.1"/>
    <property type="molecule type" value="Genomic_DNA"/>
</dbReference>
<keyword evidence="2" id="KW-1185">Reference proteome</keyword>
<comment type="caution">
    <text evidence="1">The sequence shown here is derived from an EMBL/GenBank/DDBJ whole genome shotgun (WGS) entry which is preliminary data.</text>
</comment>
<organism evidence="1 2">
    <name type="scientific">Corchorus olitorius</name>
    <dbReference type="NCBI Taxonomy" id="93759"/>
    <lineage>
        <taxon>Eukaryota</taxon>
        <taxon>Viridiplantae</taxon>
        <taxon>Streptophyta</taxon>
        <taxon>Embryophyta</taxon>
        <taxon>Tracheophyta</taxon>
        <taxon>Spermatophyta</taxon>
        <taxon>Magnoliopsida</taxon>
        <taxon>eudicotyledons</taxon>
        <taxon>Gunneridae</taxon>
        <taxon>Pentapetalae</taxon>
        <taxon>rosids</taxon>
        <taxon>malvids</taxon>
        <taxon>Malvales</taxon>
        <taxon>Malvaceae</taxon>
        <taxon>Grewioideae</taxon>
        <taxon>Apeibeae</taxon>
        <taxon>Corchorus</taxon>
    </lineage>
</organism>
<sequence>MKEALADCKQNMGFGLGFEATAEDRKIVGEARKQRIA</sequence>
<dbReference type="Proteomes" id="UP000187203">
    <property type="component" value="Unassembled WGS sequence"/>
</dbReference>
<dbReference type="AlphaFoldDB" id="A0A1R3JI25"/>
<accession>A0A1R3JI25</accession>
<gene>
    <name evidence="1" type="ORF">COLO4_16305</name>
</gene>
<proteinExistence type="predicted"/>
<reference evidence="2" key="1">
    <citation type="submission" date="2013-09" db="EMBL/GenBank/DDBJ databases">
        <title>Corchorus olitorius genome sequencing.</title>
        <authorList>
            <person name="Alam M."/>
            <person name="Haque M.S."/>
            <person name="Islam M.S."/>
            <person name="Emdad E.M."/>
            <person name="Islam M.M."/>
            <person name="Ahmed B."/>
            <person name="Halim A."/>
            <person name="Hossen Q.M.M."/>
            <person name="Hossain M.Z."/>
            <person name="Ahmed R."/>
            <person name="Khan M.M."/>
            <person name="Islam R."/>
            <person name="Rashid M.M."/>
            <person name="Khan S.A."/>
            <person name="Rahman M.S."/>
            <person name="Alam M."/>
            <person name="Yahiya A.S."/>
            <person name="Khan M.S."/>
            <person name="Azam M.S."/>
            <person name="Haque T."/>
            <person name="Lashkar M.Z.H."/>
            <person name="Akhand A.I."/>
            <person name="Morshed G."/>
            <person name="Roy S."/>
            <person name="Uddin K.S."/>
            <person name="Rabeya T."/>
            <person name="Hossain A.S."/>
            <person name="Chowdhury A."/>
            <person name="Snigdha A.R."/>
            <person name="Mortoza M.S."/>
            <person name="Matin S.A."/>
            <person name="Hoque S.M.E."/>
            <person name="Islam M.K."/>
            <person name="Roy D.K."/>
            <person name="Haider R."/>
            <person name="Moosa M.M."/>
            <person name="Elias S.M."/>
            <person name="Hasan A.M."/>
            <person name="Jahan S."/>
            <person name="Shafiuddin M."/>
            <person name="Mahmood N."/>
            <person name="Shommy N.S."/>
        </authorList>
    </citation>
    <scope>NUCLEOTIDE SEQUENCE [LARGE SCALE GENOMIC DNA]</scope>
    <source>
        <strain evidence="2">cv. O-4</strain>
    </source>
</reference>
<evidence type="ECO:0000313" key="1">
    <source>
        <dbReference type="EMBL" id="OMO94528.1"/>
    </source>
</evidence>